<dbReference type="InterPro" id="IPR019734">
    <property type="entry name" value="TPR_rpt"/>
</dbReference>
<dbReference type="SUPFAM" id="SSF48452">
    <property type="entry name" value="TPR-like"/>
    <property type="match status" value="1"/>
</dbReference>
<evidence type="ECO:0000313" key="2">
    <source>
        <dbReference type="EMBL" id="KAB7733268.1"/>
    </source>
</evidence>
<name>A0A7J5U5Z1_9BACT</name>
<dbReference type="EMBL" id="WELI01000001">
    <property type="protein sequence ID" value="KAB7733268.1"/>
    <property type="molecule type" value="Genomic_DNA"/>
</dbReference>
<organism evidence="2 3">
    <name type="scientific">Rudanella paleaurantiibacter</name>
    <dbReference type="NCBI Taxonomy" id="2614655"/>
    <lineage>
        <taxon>Bacteria</taxon>
        <taxon>Pseudomonadati</taxon>
        <taxon>Bacteroidota</taxon>
        <taxon>Cytophagia</taxon>
        <taxon>Cytophagales</taxon>
        <taxon>Cytophagaceae</taxon>
        <taxon>Rudanella</taxon>
    </lineage>
</organism>
<reference evidence="2 3" key="1">
    <citation type="submission" date="2019-10" db="EMBL/GenBank/DDBJ databases">
        <title>Rudanella paleaurantiibacter sp. nov., isolated from sludge.</title>
        <authorList>
            <person name="Xu S.Q."/>
        </authorList>
    </citation>
    <scope>NUCLEOTIDE SEQUENCE [LARGE SCALE GENOMIC DNA]</scope>
    <source>
        <strain evidence="2 3">HX-22-17</strain>
    </source>
</reference>
<feature type="repeat" description="TPR" evidence="1">
    <location>
        <begin position="422"/>
        <end position="455"/>
    </location>
</feature>
<dbReference type="InterPro" id="IPR019412">
    <property type="entry name" value="IML2/TPR_39"/>
</dbReference>
<keyword evidence="3" id="KW-1185">Reference proteome</keyword>
<keyword evidence="1" id="KW-0802">TPR repeat</keyword>
<gene>
    <name evidence="2" type="ORF">F5984_00550</name>
</gene>
<dbReference type="InterPro" id="IPR011990">
    <property type="entry name" value="TPR-like_helical_dom_sf"/>
</dbReference>
<proteinExistence type="predicted"/>
<dbReference type="Gene3D" id="1.25.40.10">
    <property type="entry name" value="Tetratricopeptide repeat domain"/>
    <property type="match status" value="1"/>
</dbReference>
<protein>
    <submittedName>
        <fullName evidence="2">DUF3808 domain-containing protein</fullName>
    </submittedName>
</protein>
<evidence type="ECO:0000313" key="3">
    <source>
        <dbReference type="Proteomes" id="UP000488299"/>
    </source>
</evidence>
<dbReference type="PROSITE" id="PS50005">
    <property type="entry name" value="TPR"/>
    <property type="match status" value="1"/>
</dbReference>
<dbReference type="Proteomes" id="UP000488299">
    <property type="component" value="Unassembled WGS sequence"/>
</dbReference>
<comment type="caution">
    <text evidence="2">The sequence shown here is derived from an EMBL/GenBank/DDBJ whole genome shotgun (WGS) entry which is preliminary data.</text>
</comment>
<dbReference type="AlphaFoldDB" id="A0A7J5U5Z1"/>
<dbReference type="SMART" id="SM00028">
    <property type="entry name" value="TPR"/>
    <property type="match status" value="3"/>
</dbReference>
<accession>A0A7J5U5Z1</accession>
<dbReference type="Pfam" id="PF10300">
    <property type="entry name" value="Iml2-TPR_39"/>
    <property type="match status" value="1"/>
</dbReference>
<evidence type="ECO:0000256" key="1">
    <source>
        <dbReference type="PROSITE-ProRule" id="PRU00339"/>
    </source>
</evidence>
<sequence length="471" mass="53469">MYATWTPGLQRAYSDLIKLRVTDARAQIARENPNNGLTIWLANYAEMITLLVSDDESGYDRKSDLLQTRLERLEALPAESPWARMLQAEVRLHDAFVKLKFGREVSACWDIIKAYKLLDENARLHPTFLPQLKALGVLHILIGSVPENYTWVTRLIGLRGNVQQGLAELERARQDPVFRTEVEMVTLLIRSYILRFTDADTKQLTILVGQNPDNLLLHFFGATIQMKNGQSDKALLFLESRPTGSAYLPMPIIENILGDIYLQKGDESASIRHYEQFLRQYRGQNFLKDTYYKLFLSHWLSGNPAVALPYLQKVRTVGRTVTESDKAAQKFAETQGNRGLTPAQTVLMQARLATDGGFTDRALAVLAPYTEIRFSTLADRAEYQYRLGRIYQRRNTPELSLAPFRRAITLTDSAGAGLSFGATAALQLGYIHQQKGQRTLARQFFEKALSYKKHEYKNSIDNKAKAALNQM</sequence>
<dbReference type="Pfam" id="PF13181">
    <property type="entry name" value="TPR_8"/>
    <property type="match status" value="1"/>
</dbReference>